<keyword evidence="2" id="KW-0472">Membrane</keyword>
<accession>A0A517NZF2</accession>
<evidence type="ECO:0000313" key="3">
    <source>
        <dbReference type="EMBL" id="QDT12509.1"/>
    </source>
</evidence>
<keyword evidence="2" id="KW-1133">Transmembrane helix</keyword>
<dbReference type="AlphaFoldDB" id="A0A517NZF2"/>
<keyword evidence="4" id="KW-1185">Reference proteome</keyword>
<evidence type="ECO:0000256" key="1">
    <source>
        <dbReference type="SAM" id="MobiDB-lite"/>
    </source>
</evidence>
<name>A0A517NZF2_9BACT</name>
<feature type="region of interest" description="Disordered" evidence="1">
    <location>
        <begin position="1"/>
        <end position="27"/>
    </location>
</feature>
<dbReference type="RefSeq" id="WP_145420399.1">
    <property type="nucleotide sequence ID" value="NZ_CP036526.1"/>
</dbReference>
<protein>
    <submittedName>
        <fullName evidence="3">Uncharacterized protein</fullName>
    </submittedName>
</protein>
<gene>
    <name evidence="3" type="ORF">K239x_45190</name>
</gene>
<feature type="compositionally biased region" description="Polar residues" evidence="1">
    <location>
        <begin position="1"/>
        <end position="22"/>
    </location>
</feature>
<organism evidence="3 4">
    <name type="scientific">Stieleria marina</name>
    <dbReference type="NCBI Taxonomy" id="1930275"/>
    <lineage>
        <taxon>Bacteria</taxon>
        <taxon>Pseudomonadati</taxon>
        <taxon>Planctomycetota</taxon>
        <taxon>Planctomycetia</taxon>
        <taxon>Pirellulales</taxon>
        <taxon>Pirellulaceae</taxon>
        <taxon>Stieleria</taxon>
    </lineage>
</organism>
<keyword evidence="2" id="KW-0812">Transmembrane</keyword>
<dbReference type="Proteomes" id="UP000319817">
    <property type="component" value="Chromosome"/>
</dbReference>
<feature type="transmembrane region" description="Helical" evidence="2">
    <location>
        <begin position="45"/>
        <end position="65"/>
    </location>
</feature>
<reference evidence="3 4" key="1">
    <citation type="submission" date="2019-02" db="EMBL/GenBank/DDBJ databases">
        <title>Deep-cultivation of Planctomycetes and their phenomic and genomic characterization uncovers novel biology.</title>
        <authorList>
            <person name="Wiegand S."/>
            <person name="Jogler M."/>
            <person name="Boedeker C."/>
            <person name="Pinto D."/>
            <person name="Vollmers J."/>
            <person name="Rivas-Marin E."/>
            <person name="Kohn T."/>
            <person name="Peeters S.H."/>
            <person name="Heuer A."/>
            <person name="Rast P."/>
            <person name="Oberbeckmann S."/>
            <person name="Bunk B."/>
            <person name="Jeske O."/>
            <person name="Meyerdierks A."/>
            <person name="Storesund J.E."/>
            <person name="Kallscheuer N."/>
            <person name="Luecker S."/>
            <person name="Lage O.M."/>
            <person name="Pohl T."/>
            <person name="Merkel B.J."/>
            <person name="Hornburger P."/>
            <person name="Mueller R.-W."/>
            <person name="Bruemmer F."/>
            <person name="Labrenz M."/>
            <person name="Spormann A.M."/>
            <person name="Op den Camp H."/>
            <person name="Overmann J."/>
            <person name="Amann R."/>
            <person name="Jetten M.S.M."/>
            <person name="Mascher T."/>
            <person name="Medema M.H."/>
            <person name="Devos D.P."/>
            <person name="Kaster A.-K."/>
            <person name="Ovreas L."/>
            <person name="Rohde M."/>
            <person name="Galperin M.Y."/>
            <person name="Jogler C."/>
        </authorList>
    </citation>
    <scope>NUCLEOTIDE SEQUENCE [LARGE SCALE GENOMIC DNA]</scope>
    <source>
        <strain evidence="3 4">K23_9</strain>
    </source>
</reference>
<evidence type="ECO:0000256" key="2">
    <source>
        <dbReference type="SAM" id="Phobius"/>
    </source>
</evidence>
<proteinExistence type="predicted"/>
<dbReference type="EMBL" id="CP036526">
    <property type="protein sequence ID" value="QDT12509.1"/>
    <property type="molecule type" value="Genomic_DNA"/>
</dbReference>
<evidence type="ECO:0000313" key="4">
    <source>
        <dbReference type="Proteomes" id="UP000319817"/>
    </source>
</evidence>
<sequence length="180" mass="19805">MSDSSNKTQVTMRLASETVQTPPSLPPDFDQLTRKVAAVRRRRRVVMTVAAGSVAIMCLATVFAWQGLMAPNKSQINVAQGNLPDGMLAESNRATSIAVLQPSVGEESSVEVRPPKIQLYALMSQSVPVFDVDEKTKTIHHVGWVESQQDVPVDMNYVSENQQNRFGVVLEADEAWHLSL</sequence>